<feature type="region of interest" description="Disordered" evidence="9">
    <location>
        <begin position="347"/>
        <end position="392"/>
    </location>
</feature>
<dbReference type="GO" id="GO:0016233">
    <property type="term" value="P:telomere capping"/>
    <property type="evidence" value="ECO:0007669"/>
    <property type="project" value="TreeGrafter"/>
</dbReference>
<sequence length="609" mass="68085">MPVPELMDVATALRAKHKSISVVGLVVDHLPPMHTRGSSICVTFTIKDSHWDTPSWADGLKIKYFHDDESAVPPIQRNDVILLQNLMVKPYKDETIGVAYNRNTVPWAIFRSDPNPSAPSGFISGPIPINPTYAEKRAASLILTNAEAYLHQSGGASASYAALPSQTPRSQVVQASVGPRKSHLPFTLVKDAIIGTFGQFIGQVIKDNDFDSERVTLWMTDYTSHESLTDYTKEEIGGQEGDPHGYLTPKYAKKWPGPWGKMTVPVTLWEPHASWARQNVKPGNIILLTYVRPKDNGYGGMEFAVSTDKKFPDKIHVQLTSPDYDERARELIQRRKEYWKVHGIPKDEDKEAGNLTKKKKTAGKKKNEKIEEGQPRLPTTSSKMKLNPNVRYPNNGIPVRSLESILSADTHINTPPGGITYKLPFQNVSYLTQARVVDYFPPKLEDFAVKVPNKSMFSSDHMDIDGSHTSWEWRFCLLLEGTDPILNKKQHRPQMKVFVSGPDGEHLLDLNPTDLRSNEGCLDELREKLFILWGDLEECKLAAASSRNLPAAHKKPSSTPFICCVKEYGIPCTHLRNSNAMVLDEGICGQGDCLGWERRFAISGTSIKS</sequence>
<dbReference type="InterPro" id="IPR032042">
    <property type="entry name" value="POT1PC"/>
</dbReference>
<dbReference type="Gene3D" id="2.40.50.140">
    <property type="entry name" value="Nucleic acid-binding proteins"/>
    <property type="match status" value="2"/>
</dbReference>
<comment type="subcellular location">
    <subcellularLocation>
        <location evidence="2">Chromosome</location>
        <location evidence="2">Telomere</location>
    </subcellularLocation>
    <subcellularLocation>
        <location evidence="1">Nucleus</location>
    </subcellularLocation>
</comment>
<dbReference type="OrthoDB" id="2186770at2759"/>
<dbReference type="Pfam" id="PF16686">
    <property type="entry name" value="POT1PC"/>
    <property type="match status" value="1"/>
</dbReference>
<keyword evidence="8" id="KW-0539">Nucleus</keyword>
<dbReference type="AlphaFoldDB" id="A0A9W9TXD7"/>
<keyword evidence="5" id="KW-0158">Chromosome</keyword>
<feature type="domain" description="Telomeric single stranded DNA binding POT1/Cdc13" evidence="10">
    <location>
        <begin position="8"/>
        <end position="142"/>
    </location>
</feature>
<evidence type="ECO:0000259" key="11">
    <source>
        <dbReference type="Pfam" id="PF16686"/>
    </source>
</evidence>
<evidence type="ECO:0000259" key="10">
    <source>
        <dbReference type="Pfam" id="PF02765"/>
    </source>
</evidence>
<gene>
    <name evidence="12" type="ORF">N7468_001471</name>
</gene>
<dbReference type="PANTHER" id="PTHR14513">
    <property type="entry name" value="PROTECTION OF TELOMERES 1"/>
    <property type="match status" value="1"/>
</dbReference>
<dbReference type="Proteomes" id="UP001150941">
    <property type="component" value="Unassembled WGS sequence"/>
</dbReference>
<dbReference type="PANTHER" id="PTHR14513:SF0">
    <property type="entry name" value="PROTECTION OF TELOMERES PROTEIN 1"/>
    <property type="match status" value="1"/>
</dbReference>
<dbReference type="InterPro" id="IPR012340">
    <property type="entry name" value="NA-bd_OB-fold"/>
</dbReference>
<dbReference type="Pfam" id="PF02765">
    <property type="entry name" value="POT1"/>
    <property type="match status" value="1"/>
</dbReference>
<dbReference type="InterPro" id="IPR011564">
    <property type="entry name" value="Telomer_end-bd_POT1/Cdc13"/>
</dbReference>
<dbReference type="SUPFAM" id="SSF50249">
    <property type="entry name" value="Nucleic acid-binding proteins"/>
    <property type="match status" value="2"/>
</dbReference>
<proteinExistence type="inferred from homology"/>
<comment type="similarity">
    <text evidence="3">Belongs to the telombin family.</text>
</comment>
<evidence type="ECO:0000256" key="7">
    <source>
        <dbReference type="ARBA" id="ARBA00023125"/>
    </source>
</evidence>
<evidence type="ECO:0000256" key="2">
    <source>
        <dbReference type="ARBA" id="ARBA00004574"/>
    </source>
</evidence>
<dbReference type="InterPro" id="IPR028389">
    <property type="entry name" value="POT1"/>
</dbReference>
<comment type="caution">
    <text evidence="12">The sequence shown here is derived from an EMBL/GenBank/DDBJ whole genome shotgun (WGS) entry which is preliminary data.</text>
</comment>
<dbReference type="CDD" id="cd04497">
    <property type="entry name" value="hPOT1_OB1_like"/>
    <property type="match status" value="1"/>
</dbReference>
<evidence type="ECO:0000256" key="4">
    <source>
        <dbReference type="ARBA" id="ARBA00015253"/>
    </source>
</evidence>
<feature type="domain" description="Protection of telomeres protein 1 ssDNA-binding" evidence="11">
    <location>
        <begin position="189"/>
        <end position="340"/>
    </location>
</feature>
<dbReference type="RefSeq" id="XP_058333909.1">
    <property type="nucleotide sequence ID" value="XM_058470768.1"/>
</dbReference>
<keyword evidence="7" id="KW-0238">DNA-binding</keyword>
<reference evidence="12" key="1">
    <citation type="submission" date="2022-11" db="EMBL/GenBank/DDBJ databases">
        <authorList>
            <person name="Petersen C."/>
        </authorList>
    </citation>
    <scope>NUCLEOTIDE SEQUENCE</scope>
    <source>
        <strain evidence="12">IBT 19713</strain>
    </source>
</reference>
<evidence type="ECO:0000256" key="3">
    <source>
        <dbReference type="ARBA" id="ARBA00008442"/>
    </source>
</evidence>
<evidence type="ECO:0000256" key="5">
    <source>
        <dbReference type="ARBA" id="ARBA00022454"/>
    </source>
</evidence>
<dbReference type="GO" id="GO:0032210">
    <property type="term" value="P:regulation of telomere maintenance via telomerase"/>
    <property type="evidence" value="ECO:0007669"/>
    <property type="project" value="TreeGrafter"/>
</dbReference>
<evidence type="ECO:0000313" key="13">
    <source>
        <dbReference type="Proteomes" id="UP001150941"/>
    </source>
</evidence>
<dbReference type="GO" id="GO:0010521">
    <property type="term" value="F:telomerase inhibitor activity"/>
    <property type="evidence" value="ECO:0007669"/>
    <property type="project" value="TreeGrafter"/>
</dbReference>
<accession>A0A9W9TXD7</accession>
<evidence type="ECO:0000256" key="6">
    <source>
        <dbReference type="ARBA" id="ARBA00022895"/>
    </source>
</evidence>
<evidence type="ECO:0000256" key="9">
    <source>
        <dbReference type="SAM" id="MobiDB-lite"/>
    </source>
</evidence>
<reference evidence="12" key="2">
    <citation type="journal article" date="2023" name="IMA Fungus">
        <title>Comparative genomic study of the Penicillium genus elucidates a diverse pangenome and 15 lateral gene transfer events.</title>
        <authorList>
            <person name="Petersen C."/>
            <person name="Sorensen T."/>
            <person name="Nielsen M.R."/>
            <person name="Sondergaard T.E."/>
            <person name="Sorensen J.L."/>
            <person name="Fitzpatrick D.A."/>
            <person name="Frisvad J.C."/>
            <person name="Nielsen K.L."/>
        </authorList>
    </citation>
    <scope>NUCLEOTIDE SEQUENCE</scope>
    <source>
        <strain evidence="12">IBT 19713</strain>
    </source>
</reference>
<protein>
    <recommendedName>
        <fullName evidence="4">Protection of telomeres protein 1</fullName>
    </recommendedName>
</protein>
<keyword evidence="6" id="KW-0779">Telomere</keyword>
<organism evidence="12 13">
    <name type="scientific">Penicillium chermesinum</name>
    <dbReference type="NCBI Taxonomy" id="63820"/>
    <lineage>
        <taxon>Eukaryota</taxon>
        <taxon>Fungi</taxon>
        <taxon>Dikarya</taxon>
        <taxon>Ascomycota</taxon>
        <taxon>Pezizomycotina</taxon>
        <taxon>Eurotiomycetes</taxon>
        <taxon>Eurotiomycetidae</taxon>
        <taxon>Eurotiales</taxon>
        <taxon>Aspergillaceae</taxon>
        <taxon>Penicillium</taxon>
    </lineage>
</organism>
<dbReference type="GeneID" id="83198071"/>
<evidence type="ECO:0000256" key="8">
    <source>
        <dbReference type="ARBA" id="ARBA00023242"/>
    </source>
</evidence>
<name>A0A9W9TXD7_9EURO</name>
<feature type="compositionally biased region" description="Basic residues" evidence="9">
    <location>
        <begin position="356"/>
        <end position="367"/>
    </location>
</feature>
<keyword evidence="13" id="KW-1185">Reference proteome</keyword>
<dbReference type="FunFam" id="2.40.50.140:FF:000303">
    <property type="entry name" value="Protection of telomeres protein 1"/>
    <property type="match status" value="1"/>
</dbReference>
<dbReference type="GO" id="GO:0098505">
    <property type="term" value="F:G-rich strand telomeric DNA binding"/>
    <property type="evidence" value="ECO:0007669"/>
    <property type="project" value="TreeGrafter"/>
</dbReference>
<dbReference type="EMBL" id="JAPQKS010000002">
    <property type="protein sequence ID" value="KAJ5246488.1"/>
    <property type="molecule type" value="Genomic_DNA"/>
</dbReference>
<evidence type="ECO:0000313" key="12">
    <source>
        <dbReference type="EMBL" id="KAJ5246488.1"/>
    </source>
</evidence>
<dbReference type="GO" id="GO:0000783">
    <property type="term" value="C:nuclear telomere cap complex"/>
    <property type="evidence" value="ECO:0007669"/>
    <property type="project" value="TreeGrafter"/>
</dbReference>
<evidence type="ECO:0000256" key="1">
    <source>
        <dbReference type="ARBA" id="ARBA00004123"/>
    </source>
</evidence>